<proteinExistence type="predicted"/>
<reference evidence="1 2" key="1">
    <citation type="submission" date="2024-06" db="EMBL/GenBank/DDBJ databases">
        <title>Complete genome of Phlyctema vagabunda strain 19-DSS-EL-015.</title>
        <authorList>
            <person name="Fiorenzani C."/>
        </authorList>
    </citation>
    <scope>NUCLEOTIDE SEQUENCE [LARGE SCALE GENOMIC DNA]</scope>
    <source>
        <strain evidence="1 2">19-DSS-EL-015</strain>
    </source>
</reference>
<sequence length="139" mass="15914">MIYWPISRRRLFTSDMNQTVRTDASHVVCESVRGLTSPSLEHEPEYFKAVASLSDKELTNFTADDLKEVRVATSAYGLHLFGKVELAEQRGSYFMFRAFISGEGSKLHSLRMDETEKSDGDKVFNAIFSKDDKLEWFDT</sequence>
<evidence type="ECO:0000313" key="2">
    <source>
        <dbReference type="Proteomes" id="UP001629113"/>
    </source>
</evidence>
<dbReference type="Proteomes" id="UP001629113">
    <property type="component" value="Unassembled WGS sequence"/>
</dbReference>
<accession>A0ABR4PCE3</accession>
<evidence type="ECO:0000313" key="1">
    <source>
        <dbReference type="EMBL" id="KAL3420711.1"/>
    </source>
</evidence>
<name>A0ABR4PCE3_9HELO</name>
<gene>
    <name evidence="1" type="ORF">PVAG01_07156</name>
</gene>
<protein>
    <recommendedName>
        <fullName evidence="3">Cystatin domain-containing protein</fullName>
    </recommendedName>
</protein>
<organism evidence="1 2">
    <name type="scientific">Phlyctema vagabunda</name>
    <dbReference type="NCBI Taxonomy" id="108571"/>
    <lineage>
        <taxon>Eukaryota</taxon>
        <taxon>Fungi</taxon>
        <taxon>Dikarya</taxon>
        <taxon>Ascomycota</taxon>
        <taxon>Pezizomycotina</taxon>
        <taxon>Leotiomycetes</taxon>
        <taxon>Helotiales</taxon>
        <taxon>Dermateaceae</taxon>
        <taxon>Phlyctema</taxon>
    </lineage>
</organism>
<comment type="caution">
    <text evidence="1">The sequence shown here is derived from an EMBL/GenBank/DDBJ whole genome shotgun (WGS) entry which is preliminary data.</text>
</comment>
<keyword evidence="2" id="KW-1185">Reference proteome</keyword>
<evidence type="ECO:0008006" key="3">
    <source>
        <dbReference type="Google" id="ProtNLM"/>
    </source>
</evidence>
<dbReference type="EMBL" id="JBFCZG010000006">
    <property type="protein sequence ID" value="KAL3420711.1"/>
    <property type="molecule type" value="Genomic_DNA"/>
</dbReference>